<evidence type="ECO:0000313" key="1">
    <source>
        <dbReference type="EMBL" id="EIN00482.1"/>
    </source>
</evidence>
<sequence>MVAGLAPDEPWAIETVEMLKDKSGFLHDAYKAPSYALERHQWSRYWARQIQIASTPVDFWRASVLLAKIVDGRFGWSDVNR</sequence>
<gene>
    <name evidence="1" type="ORF">WQE_13756</name>
</gene>
<accession>A0ABN0FNZ2</accession>
<protein>
    <submittedName>
        <fullName evidence="1">Uncharacterized protein</fullName>
    </submittedName>
</protein>
<dbReference type="EMBL" id="AKAU01000078">
    <property type="protein sequence ID" value="EIN00482.1"/>
    <property type="molecule type" value="Genomic_DNA"/>
</dbReference>
<dbReference type="Proteomes" id="UP000004980">
    <property type="component" value="Unassembled WGS sequence"/>
</dbReference>
<evidence type="ECO:0000313" key="2">
    <source>
        <dbReference type="Proteomes" id="UP000004980"/>
    </source>
</evidence>
<organism evidence="1 2">
    <name type="scientific">Paraburkholderia hospita</name>
    <dbReference type="NCBI Taxonomy" id="169430"/>
    <lineage>
        <taxon>Bacteria</taxon>
        <taxon>Pseudomonadati</taxon>
        <taxon>Pseudomonadota</taxon>
        <taxon>Betaproteobacteria</taxon>
        <taxon>Burkholderiales</taxon>
        <taxon>Burkholderiaceae</taxon>
        <taxon>Paraburkholderia</taxon>
    </lineage>
</organism>
<comment type="caution">
    <text evidence="1">The sequence shown here is derived from an EMBL/GenBank/DDBJ whole genome shotgun (WGS) entry which is preliminary data.</text>
</comment>
<reference evidence="1 2" key="1">
    <citation type="journal article" date="2012" name="J. Bacteriol.">
        <title>Draft Genome Sequence of the Soil Bacterium Burkholderia terrae Strain BS001, Which Interacts with Fungal Surface Structures.</title>
        <authorList>
            <person name="Nazir R."/>
            <person name="Hansen M.A."/>
            <person name="Sorensen S."/>
            <person name="van Elsas J.D."/>
        </authorList>
    </citation>
    <scope>NUCLEOTIDE SEQUENCE [LARGE SCALE GENOMIC DNA]</scope>
    <source>
        <strain evidence="1 2">BS001</strain>
    </source>
</reference>
<keyword evidence="2" id="KW-1185">Reference proteome</keyword>
<name>A0ABN0FNZ2_9BURK</name>
<proteinExistence type="predicted"/>